<keyword evidence="1" id="KW-0175">Coiled coil</keyword>
<proteinExistence type="predicted"/>
<organism evidence="2 3">
    <name type="scientific">Aquabacter spiritensis</name>
    <dbReference type="NCBI Taxonomy" id="933073"/>
    <lineage>
        <taxon>Bacteria</taxon>
        <taxon>Pseudomonadati</taxon>
        <taxon>Pseudomonadota</taxon>
        <taxon>Alphaproteobacteria</taxon>
        <taxon>Hyphomicrobiales</taxon>
        <taxon>Xanthobacteraceae</taxon>
        <taxon>Aquabacter</taxon>
    </lineage>
</organism>
<evidence type="ECO:0000313" key="2">
    <source>
        <dbReference type="EMBL" id="TCT01851.1"/>
    </source>
</evidence>
<feature type="coiled-coil region" evidence="1">
    <location>
        <begin position="25"/>
        <end position="52"/>
    </location>
</feature>
<keyword evidence="3" id="KW-1185">Reference proteome</keyword>
<reference evidence="2 3" key="1">
    <citation type="submission" date="2019-03" db="EMBL/GenBank/DDBJ databases">
        <title>Genomic Encyclopedia of Type Strains, Phase IV (KMG-IV): sequencing the most valuable type-strain genomes for metagenomic binning, comparative biology and taxonomic classification.</title>
        <authorList>
            <person name="Goeker M."/>
        </authorList>
    </citation>
    <scope>NUCLEOTIDE SEQUENCE [LARGE SCALE GENOMIC DNA]</scope>
    <source>
        <strain evidence="2 3">DSM 9035</strain>
    </source>
</reference>
<comment type="caution">
    <text evidence="2">The sequence shown here is derived from an EMBL/GenBank/DDBJ whole genome shotgun (WGS) entry which is preliminary data.</text>
</comment>
<evidence type="ECO:0000256" key="1">
    <source>
        <dbReference type="SAM" id="Coils"/>
    </source>
</evidence>
<evidence type="ECO:0000313" key="3">
    <source>
        <dbReference type="Proteomes" id="UP000294664"/>
    </source>
</evidence>
<protein>
    <submittedName>
        <fullName evidence="2">Uncharacterized protein</fullName>
    </submittedName>
</protein>
<dbReference type="EMBL" id="SMAI01000016">
    <property type="protein sequence ID" value="TCT01851.1"/>
    <property type="molecule type" value="Genomic_DNA"/>
</dbReference>
<gene>
    <name evidence="2" type="ORF">EDC64_11648</name>
</gene>
<sequence length="52" mass="6020">MKTVIDIHAEIAELRAELAHCMLTVKERKETLRQLNDMLVEAERRRTEAEGA</sequence>
<dbReference type="RefSeq" id="WP_165933830.1">
    <property type="nucleotide sequence ID" value="NZ_SMAI01000016.1"/>
</dbReference>
<name>A0A4R3LNW6_9HYPH</name>
<accession>A0A4R3LNW6</accession>
<dbReference type="Proteomes" id="UP000294664">
    <property type="component" value="Unassembled WGS sequence"/>
</dbReference>
<dbReference type="AlphaFoldDB" id="A0A4R3LNW6"/>